<reference evidence="1" key="1">
    <citation type="submission" date="2009-07" db="EMBL/GenBank/DDBJ databases">
        <authorList>
            <person name="Weinstock G."/>
            <person name="Sodergren E."/>
            <person name="Clifton S."/>
            <person name="Fulton L."/>
            <person name="Fulton B."/>
            <person name="Courtney L."/>
            <person name="Fronick C."/>
            <person name="Harrison M."/>
            <person name="Strong C."/>
            <person name="Farmer C."/>
            <person name="Delahaunty K."/>
            <person name="Markovic C."/>
            <person name="Hall O."/>
            <person name="Minx P."/>
            <person name="Tomlinson C."/>
            <person name="Mitreva M."/>
            <person name="Nelson J."/>
            <person name="Hou S."/>
            <person name="Wollam A."/>
            <person name="Pepin K.H."/>
            <person name="Johnson M."/>
            <person name="Bhonagiri V."/>
            <person name="Nash W.E."/>
            <person name="Warren W."/>
            <person name="Chinwalla A."/>
            <person name="Mardis E.R."/>
            <person name="Wilson R.K."/>
        </authorList>
    </citation>
    <scope>NUCLEOTIDE SEQUENCE [LARGE SCALE GENOMIC DNA]</scope>
    <source>
        <strain evidence="1">DSM 14469</strain>
    </source>
</reference>
<dbReference type="EMBL" id="ACCL02000004">
    <property type="protein sequence ID" value="EET61916.1"/>
    <property type="molecule type" value="Genomic_DNA"/>
</dbReference>
<evidence type="ECO:0000313" key="2">
    <source>
        <dbReference type="Proteomes" id="UP000005561"/>
    </source>
</evidence>
<sequence length="52" mass="5684">MQGAVFCCHAYDKNVQRTFFSRFMKKKSGKVPVIYAVAATPAATRADVTATV</sequence>
<evidence type="ECO:0000313" key="1">
    <source>
        <dbReference type="EMBL" id="EET61916.1"/>
    </source>
</evidence>
<comment type="caution">
    <text evidence="1">The sequence shown here is derived from an EMBL/GenBank/DDBJ whole genome shotgun (WGS) entry which is preliminary data.</text>
</comment>
<keyword evidence="2" id="KW-1185">Reference proteome</keyword>
<protein>
    <submittedName>
        <fullName evidence="1">Uncharacterized protein</fullName>
    </submittedName>
</protein>
<organism evidence="1 2">
    <name type="scientific">Marvinbryantia formatexigens DSM 14469</name>
    <dbReference type="NCBI Taxonomy" id="478749"/>
    <lineage>
        <taxon>Bacteria</taxon>
        <taxon>Bacillati</taxon>
        <taxon>Bacillota</taxon>
        <taxon>Clostridia</taxon>
        <taxon>Lachnospirales</taxon>
        <taxon>Lachnospiraceae</taxon>
        <taxon>Marvinbryantia</taxon>
    </lineage>
</organism>
<name>C6LBW3_9FIRM</name>
<gene>
    <name evidence="1" type="ORF">BRYFOR_06108</name>
</gene>
<accession>C6LBW3</accession>
<dbReference type="Proteomes" id="UP000005561">
    <property type="component" value="Unassembled WGS sequence"/>
</dbReference>
<proteinExistence type="predicted"/>
<dbReference type="AlphaFoldDB" id="C6LBW3"/>